<protein>
    <submittedName>
        <fullName evidence="4">Uncharacterized protein</fullName>
    </submittedName>
</protein>
<dbReference type="InterPro" id="IPR023213">
    <property type="entry name" value="CAT-like_dom_sf"/>
</dbReference>
<keyword evidence="5" id="KW-1185">Reference proteome</keyword>
<keyword evidence="2" id="KW-0012">Acyltransferase</keyword>
<dbReference type="InterPro" id="IPR051504">
    <property type="entry name" value="Plant_metabolite_acyltrans"/>
</dbReference>
<evidence type="ECO:0000256" key="1">
    <source>
        <dbReference type="ARBA" id="ARBA00022679"/>
    </source>
</evidence>
<name>A0AAN9J2D1_CROPI</name>
<evidence type="ECO:0000313" key="4">
    <source>
        <dbReference type="EMBL" id="KAK7290937.1"/>
    </source>
</evidence>
<feature type="chain" id="PRO_5042993622" evidence="3">
    <location>
        <begin position="30"/>
        <end position="171"/>
    </location>
</feature>
<dbReference type="PANTHER" id="PTHR31625">
    <property type="match status" value="1"/>
</dbReference>
<comment type="caution">
    <text evidence="4">The sequence shown here is derived from an EMBL/GenBank/DDBJ whole genome shotgun (WGS) entry which is preliminary data.</text>
</comment>
<dbReference type="Gene3D" id="3.30.559.10">
    <property type="entry name" value="Chloramphenicol acetyltransferase-like domain"/>
    <property type="match status" value="1"/>
</dbReference>
<dbReference type="Proteomes" id="UP001372338">
    <property type="component" value="Unassembled WGS sequence"/>
</dbReference>
<feature type="signal peptide" evidence="3">
    <location>
        <begin position="1"/>
        <end position="29"/>
    </location>
</feature>
<evidence type="ECO:0000313" key="5">
    <source>
        <dbReference type="Proteomes" id="UP001372338"/>
    </source>
</evidence>
<reference evidence="4 5" key="1">
    <citation type="submission" date="2024-01" db="EMBL/GenBank/DDBJ databases">
        <title>The genomes of 5 underutilized Papilionoideae crops provide insights into root nodulation and disease resistanc.</title>
        <authorList>
            <person name="Yuan L."/>
        </authorList>
    </citation>
    <scope>NUCLEOTIDE SEQUENCE [LARGE SCALE GENOMIC DNA]</scope>
    <source>
        <strain evidence="4">ZHUSHIDOU_FW_LH</strain>
        <tissue evidence="4">Leaf</tissue>
    </source>
</reference>
<dbReference type="Pfam" id="PF02458">
    <property type="entry name" value="Transferase"/>
    <property type="match status" value="1"/>
</dbReference>
<sequence>MYCQPQFRTLHISTFVVTCSLIWVCMIKSEESNYDELCNFAFAADCHGHPELSFPSTYFGNCVVSGGVSIKRSLLVGENGIIEGVKAIEREVRNLKSSDILKKAETFMSDLKEFGKSEKSVLIIAGSPKLALYDTNFWWGRPKKSELLTGSSRTVSLSDCRKMKKVGLKLD</sequence>
<accession>A0AAN9J2D1</accession>
<evidence type="ECO:0000256" key="3">
    <source>
        <dbReference type="SAM" id="SignalP"/>
    </source>
</evidence>
<organism evidence="4 5">
    <name type="scientific">Crotalaria pallida</name>
    <name type="common">Smooth rattlebox</name>
    <name type="synonym">Crotalaria striata</name>
    <dbReference type="NCBI Taxonomy" id="3830"/>
    <lineage>
        <taxon>Eukaryota</taxon>
        <taxon>Viridiplantae</taxon>
        <taxon>Streptophyta</taxon>
        <taxon>Embryophyta</taxon>
        <taxon>Tracheophyta</taxon>
        <taxon>Spermatophyta</taxon>
        <taxon>Magnoliopsida</taxon>
        <taxon>eudicotyledons</taxon>
        <taxon>Gunneridae</taxon>
        <taxon>Pentapetalae</taxon>
        <taxon>rosids</taxon>
        <taxon>fabids</taxon>
        <taxon>Fabales</taxon>
        <taxon>Fabaceae</taxon>
        <taxon>Papilionoideae</taxon>
        <taxon>50 kb inversion clade</taxon>
        <taxon>genistoids sensu lato</taxon>
        <taxon>core genistoids</taxon>
        <taxon>Crotalarieae</taxon>
        <taxon>Crotalaria</taxon>
    </lineage>
</organism>
<dbReference type="AlphaFoldDB" id="A0AAN9J2D1"/>
<gene>
    <name evidence="4" type="ORF">RIF29_05737</name>
</gene>
<keyword evidence="1" id="KW-0808">Transferase</keyword>
<evidence type="ECO:0000256" key="2">
    <source>
        <dbReference type="ARBA" id="ARBA00023315"/>
    </source>
</evidence>
<proteinExistence type="predicted"/>
<dbReference type="GO" id="GO:0016747">
    <property type="term" value="F:acyltransferase activity, transferring groups other than amino-acyl groups"/>
    <property type="evidence" value="ECO:0007669"/>
    <property type="project" value="UniProtKB-ARBA"/>
</dbReference>
<keyword evidence="3" id="KW-0732">Signal</keyword>
<dbReference type="EMBL" id="JAYWIO010000001">
    <property type="protein sequence ID" value="KAK7290937.1"/>
    <property type="molecule type" value="Genomic_DNA"/>
</dbReference>